<gene>
    <name evidence="2" type="ORF">MPNT_150014</name>
</gene>
<feature type="region of interest" description="Disordered" evidence="1">
    <location>
        <begin position="90"/>
        <end position="118"/>
    </location>
</feature>
<proteinExistence type="predicted"/>
<evidence type="ECO:0000313" key="3">
    <source>
        <dbReference type="Proteomes" id="UP000663859"/>
    </source>
</evidence>
<name>A0A8J2FS55_9BACT</name>
<evidence type="ECO:0000313" key="2">
    <source>
        <dbReference type="EMBL" id="CAF0693910.1"/>
    </source>
</evidence>
<organism evidence="2 3">
    <name type="scientific">Candidatus Methylacidithermus pantelleriae</name>
    <dbReference type="NCBI Taxonomy" id="2744239"/>
    <lineage>
        <taxon>Bacteria</taxon>
        <taxon>Pseudomonadati</taxon>
        <taxon>Verrucomicrobiota</taxon>
        <taxon>Methylacidiphilae</taxon>
        <taxon>Methylacidiphilales</taxon>
        <taxon>Methylacidiphilaceae</taxon>
        <taxon>Candidatus Methylacidithermus</taxon>
    </lineage>
</organism>
<evidence type="ECO:0000256" key="1">
    <source>
        <dbReference type="SAM" id="MobiDB-lite"/>
    </source>
</evidence>
<dbReference type="Proteomes" id="UP000663859">
    <property type="component" value="Unassembled WGS sequence"/>
</dbReference>
<sequence length="118" mass="12472">MEADPTRMFVAEAVNDARGEGRSFLPGRGLVPLLGGGWVSPTAGRCRRQSCLLAMAVMSRWPTREVSDQACMVVSLVGVWKRVKAAHAAHARSGGNGGLSRASVARKGATGRLPRGCR</sequence>
<accession>A0A8J2FS55</accession>
<reference evidence="2" key="1">
    <citation type="submission" date="2021-02" db="EMBL/GenBank/DDBJ databases">
        <authorList>
            <person name="Cremers G."/>
            <person name="Picone N."/>
        </authorList>
    </citation>
    <scope>NUCLEOTIDE SEQUENCE</scope>
    <source>
        <strain evidence="2">PQ17</strain>
    </source>
</reference>
<comment type="caution">
    <text evidence="2">The sequence shown here is derived from an EMBL/GenBank/DDBJ whole genome shotgun (WGS) entry which is preliminary data.</text>
</comment>
<keyword evidence="3" id="KW-1185">Reference proteome</keyword>
<dbReference type="EMBL" id="CAJNOB010000007">
    <property type="protein sequence ID" value="CAF0693910.1"/>
    <property type="molecule type" value="Genomic_DNA"/>
</dbReference>
<protein>
    <submittedName>
        <fullName evidence="2">Uncharacterized protein</fullName>
    </submittedName>
</protein>
<dbReference type="AlphaFoldDB" id="A0A8J2FS55"/>